<dbReference type="SUPFAM" id="SSF46626">
    <property type="entry name" value="Cytochrome c"/>
    <property type="match status" value="1"/>
</dbReference>
<feature type="compositionally biased region" description="Gly residues" evidence="4">
    <location>
        <begin position="12"/>
        <end position="21"/>
    </location>
</feature>
<dbReference type="AlphaFoldDB" id="A0A9X2JNS8"/>
<keyword evidence="1" id="KW-0349">Heme</keyword>
<evidence type="ECO:0000313" key="6">
    <source>
        <dbReference type="EMBL" id="MCP1169227.1"/>
    </source>
</evidence>
<organism evidence="6 7">
    <name type="scientific">Limimaricola litoreus</name>
    <dbReference type="NCBI Taxonomy" id="2955316"/>
    <lineage>
        <taxon>Bacteria</taxon>
        <taxon>Pseudomonadati</taxon>
        <taxon>Pseudomonadota</taxon>
        <taxon>Alphaproteobacteria</taxon>
        <taxon>Rhodobacterales</taxon>
        <taxon>Paracoccaceae</taxon>
        <taxon>Limimaricola</taxon>
    </lineage>
</organism>
<dbReference type="RefSeq" id="WP_370363018.1">
    <property type="nucleotide sequence ID" value="NZ_JAMYXC010000184.1"/>
</dbReference>
<dbReference type="InterPro" id="IPR036909">
    <property type="entry name" value="Cyt_c-like_dom_sf"/>
</dbReference>
<feature type="domain" description="Cytochrome c" evidence="5">
    <location>
        <begin position="2"/>
        <end position="17"/>
    </location>
</feature>
<protein>
    <submittedName>
        <fullName evidence="6">Cytochrome c</fullName>
    </submittedName>
</protein>
<dbReference type="Gene3D" id="1.10.760.10">
    <property type="entry name" value="Cytochrome c-like domain"/>
    <property type="match status" value="1"/>
</dbReference>
<dbReference type="Pfam" id="PF00034">
    <property type="entry name" value="Cytochrom_C"/>
    <property type="match status" value="1"/>
</dbReference>
<dbReference type="GO" id="GO:0009055">
    <property type="term" value="F:electron transfer activity"/>
    <property type="evidence" value="ECO:0007669"/>
    <property type="project" value="InterPro"/>
</dbReference>
<keyword evidence="7" id="KW-1185">Reference proteome</keyword>
<dbReference type="GO" id="GO:0046872">
    <property type="term" value="F:metal ion binding"/>
    <property type="evidence" value="ECO:0007669"/>
    <property type="project" value="UniProtKB-KW"/>
</dbReference>
<evidence type="ECO:0000256" key="3">
    <source>
        <dbReference type="ARBA" id="ARBA00023004"/>
    </source>
</evidence>
<dbReference type="EMBL" id="JAMYXC010000184">
    <property type="protein sequence ID" value="MCP1169227.1"/>
    <property type="molecule type" value="Genomic_DNA"/>
</dbReference>
<dbReference type="InterPro" id="IPR009056">
    <property type="entry name" value="Cyt_c-like_dom"/>
</dbReference>
<name>A0A9X2JNS8_9RHOB</name>
<evidence type="ECO:0000256" key="4">
    <source>
        <dbReference type="SAM" id="MobiDB-lite"/>
    </source>
</evidence>
<sequence>MENCAACHGADGRGGGPLAQG</sequence>
<evidence type="ECO:0000313" key="7">
    <source>
        <dbReference type="Proteomes" id="UP001139477"/>
    </source>
</evidence>
<feature type="non-terminal residue" evidence="6">
    <location>
        <position position="21"/>
    </location>
</feature>
<comment type="caution">
    <text evidence="6">The sequence shown here is derived from an EMBL/GenBank/DDBJ whole genome shotgun (WGS) entry which is preliminary data.</text>
</comment>
<evidence type="ECO:0000256" key="2">
    <source>
        <dbReference type="ARBA" id="ARBA00022723"/>
    </source>
</evidence>
<feature type="region of interest" description="Disordered" evidence="4">
    <location>
        <begin position="1"/>
        <end position="21"/>
    </location>
</feature>
<keyword evidence="3" id="KW-0408">Iron</keyword>
<dbReference type="GO" id="GO:0020037">
    <property type="term" value="F:heme binding"/>
    <property type="evidence" value="ECO:0007669"/>
    <property type="project" value="InterPro"/>
</dbReference>
<evidence type="ECO:0000259" key="5">
    <source>
        <dbReference type="Pfam" id="PF00034"/>
    </source>
</evidence>
<reference evidence="6" key="1">
    <citation type="submission" date="2022-06" db="EMBL/GenBank/DDBJ databases">
        <title>Limimaricola sediminis sp. nov., isolated from an intertidal sediment.</title>
        <authorList>
            <person name="Shao X."/>
        </authorList>
    </citation>
    <scope>NUCLEOTIDE SEQUENCE</scope>
    <source>
        <strain evidence="6">ASW11-118</strain>
    </source>
</reference>
<keyword evidence="2" id="KW-0479">Metal-binding</keyword>
<dbReference type="Proteomes" id="UP001139477">
    <property type="component" value="Unassembled WGS sequence"/>
</dbReference>
<gene>
    <name evidence="6" type="ORF">NHG85_11960</name>
</gene>
<accession>A0A9X2JNS8</accession>
<evidence type="ECO:0000256" key="1">
    <source>
        <dbReference type="ARBA" id="ARBA00022617"/>
    </source>
</evidence>
<proteinExistence type="predicted"/>